<evidence type="ECO:0000256" key="1">
    <source>
        <dbReference type="ARBA" id="ARBA00004370"/>
    </source>
</evidence>
<dbReference type="RefSeq" id="WP_212695965.1">
    <property type="nucleotide sequence ID" value="NZ_CP058649.1"/>
</dbReference>
<evidence type="ECO:0000256" key="2">
    <source>
        <dbReference type="ARBA" id="ARBA00022553"/>
    </source>
</evidence>
<keyword evidence="5" id="KW-1133">Transmembrane helix</keyword>
<dbReference type="Pfam" id="PF02518">
    <property type="entry name" value="HATPase_c"/>
    <property type="match status" value="1"/>
</dbReference>
<comment type="subcellular location">
    <subcellularLocation>
        <location evidence="1">Membrane</location>
    </subcellularLocation>
</comment>
<dbReference type="KEGG" id="vpy:HZI73_24495"/>
<evidence type="ECO:0000256" key="3">
    <source>
        <dbReference type="ARBA" id="ARBA00022679"/>
    </source>
</evidence>
<feature type="transmembrane region" description="Helical" evidence="5">
    <location>
        <begin position="289"/>
        <end position="308"/>
    </location>
</feature>
<evidence type="ECO:0000313" key="8">
    <source>
        <dbReference type="Proteomes" id="UP000683246"/>
    </source>
</evidence>
<dbReference type="SMART" id="SM00304">
    <property type="entry name" value="HAMP"/>
    <property type="match status" value="1"/>
</dbReference>
<dbReference type="InterPro" id="IPR010559">
    <property type="entry name" value="Sig_transdc_His_kin_internal"/>
</dbReference>
<dbReference type="Proteomes" id="UP000683246">
    <property type="component" value="Chromosome"/>
</dbReference>
<dbReference type="InterPro" id="IPR003594">
    <property type="entry name" value="HATPase_dom"/>
</dbReference>
<name>A0A8J8MPN8_9FIRM</name>
<reference evidence="7" key="1">
    <citation type="submission" date="2020-07" db="EMBL/GenBank/DDBJ databases">
        <title>Vallitalea pronyensis genome.</title>
        <authorList>
            <person name="Postec A."/>
        </authorList>
    </citation>
    <scope>NUCLEOTIDE SEQUENCE</scope>
    <source>
        <strain evidence="7">FatNI3</strain>
    </source>
</reference>
<dbReference type="SUPFAM" id="SSF55874">
    <property type="entry name" value="ATPase domain of HSP90 chaperone/DNA topoisomerase II/histidine kinase"/>
    <property type="match status" value="1"/>
</dbReference>
<dbReference type="InterPro" id="IPR050640">
    <property type="entry name" value="Bact_2-comp_sensor_kinase"/>
</dbReference>
<dbReference type="EMBL" id="CP058649">
    <property type="protein sequence ID" value="QUI25266.1"/>
    <property type="molecule type" value="Genomic_DNA"/>
</dbReference>
<dbReference type="PROSITE" id="PS50885">
    <property type="entry name" value="HAMP"/>
    <property type="match status" value="1"/>
</dbReference>
<keyword evidence="3" id="KW-0808">Transferase</keyword>
<dbReference type="SUPFAM" id="SSF158472">
    <property type="entry name" value="HAMP domain-like"/>
    <property type="match status" value="1"/>
</dbReference>
<dbReference type="CDD" id="cd06225">
    <property type="entry name" value="HAMP"/>
    <property type="match status" value="1"/>
</dbReference>
<dbReference type="GO" id="GO:0000155">
    <property type="term" value="F:phosphorelay sensor kinase activity"/>
    <property type="evidence" value="ECO:0007669"/>
    <property type="project" value="InterPro"/>
</dbReference>
<dbReference type="Gene3D" id="3.30.450.20">
    <property type="entry name" value="PAS domain"/>
    <property type="match status" value="1"/>
</dbReference>
<keyword evidence="8" id="KW-1185">Reference proteome</keyword>
<evidence type="ECO:0000256" key="4">
    <source>
        <dbReference type="ARBA" id="ARBA00022777"/>
    </source>
</evidence>
<protein>
    <submittedName>
        <fullName evidence="7">Histidine kinase</fullName>
    </submittedName>
</protein>
<dbReference type="GO" id="GO:0016020">
    <property type="term" value="C:membrane"/>
    <property type="evidence" value="ECO:0007669"/>
    <property type="project" value="UniProtKB-SubCell"/>
</dbReference>
<organism evidence="7 8">
    <name type="scientific">Vallitalea pronyensis</name>
    <dbReference type="NCBI Taxonomy" id="1348613"/>
    <lineage>
        <taxon>Bacteria</taxon>
        <taxon>Bacillati</taxon>
        <taxon>Bacillota</taxon>
        <taxon>Clostridia</taxon>
        <taxon>Lachnospirales</taxon>
        <taxon>Vallitaleaceae</taxon>
        <taxon>Vallitalea</taxon>
    </lineage>
</organism>
<evidence type="ECO:0000313" key="7">
    <source>
        <dbReference type="EMBL" id="QUI25266.1"/>
    </source>
</evidence>
<dbReference type="Gene3D" id="3.30.565.10">
    <property type="entry name" value="Histidine kinase-like ATPase, C-terminal domain"/>
    <property type="match status" value="1"/>
</dbReference>
<keyword evidence="4 7" id="KW-0418">Kinase</keyword>
<dbReference type="AlphaFoldDB" id="A0A8J8MPN8"/>
<dbReference type="InterPro" id="IPR003660">
    <property type="entry name" value="HAMP_dom"/>
</dbReference>
<gene>
    <name evidence="7" type="ORF">HZI73_24495</name>
</gene>
<feature type="transmembrane region" description="Helical" evidence="5">
    <location>
        <begin position="9"/>
        <end position="29"/>
    </location>
</feature>
<dbReference type="InterPro" id="IPR036890">
    <property type="entry name" value="HATPase_C_sf"/>
</dbReference>
<keyword evidence="5" id="KW-0472">Membrane</keyword>
<keyword evidence="5" id="KW-0812">Transmembrane</keyword>
<dbReference type="SMART" id="SM00387">
    <property type="entry name" value="HATPase_c"/>
    <property type="match status" value="1"/>
</dbReference>
<dbReference type="Gene3D" id="1.10.8.500">
    <property type="entry name" value="HAMP domain in histidine kinase"/>
    <property type="match status" value="1"/>
</dbReference>
<dbReference type="Pfam" id="PF06580">
    <property type="entry name" value="His_kinase"/>
    <property type="match status" value="1"/>
</dbReference>
<evidence type="ECO:0000259" key="6">
    <source>
        <dbReference type="PROSITE" id="PS50885"/>
    </source>
</evidence>
<keyword evidence="2" id="KW-0597">Phosphoprotein</keyword>
<dbReference type="Pfam" id="PF00672">
    <property type="entry name" value="HAMP"/>
    <property type="match status" value="1"/>
</dbReference>
<feature type="domain" description="HAMP" evidence="6">
    <location>
        <begin position="310"/>
        <end position="362"/>
    </location>
</feature>
<accession>A0A8J8MPN8</accession>
<dbReference type="PANTHER" id="PTHR34220">
    <property type="entry name" value="SENSOR HISTIDINE KINASE YPDA"/>
    <property type="match status" value="1"/>
</dbReference>
<proteinExistence type="predicted"/>
<sequence length="589" mass="68921">MTLTFRRKILIFYILLVVFPLLVISSVIISKVSDVLYTKEEYIAGNKITQIKDKLDAYCEGVESLSYDITFNKEMQEIVKKEYDPYRFAFHNSEYMTFTNLFGINRMEDHQVLFLKLQNNHKQDVFSIGSLHRSVPVLEAEFMNNPHNYLWTDVYKSLLYKPSETINVLSFYRKIIDPNRFRELGMLRIDIQESTLRHLYHNDLWSPNKLVFILNNNGQVLSSNRVDYIASNMEHIVQDRETINHQKIYIVDGIDYLVVSKKLDTGPWELVWLIPTHDFDGEIDAVKNYINIILITMIIFAIVLSSLFSKSITKPIHRLTHTMQEVKDGNLNVQFISKSNDEIKVLGNRFNEMISQINLLMDRLYAMKAEKEISESLYLQSQINPHFLYNTLDSIRWMARQNKDFEVSFQLEALSNLFRHMLNEGNIFTRFRDELQHLDDYMKIQLKRFEGHIQLEVDVDDDLLDLYTINLLLQPLVENAIIHGLEHKIGGGEITVKGYSLGDILVIEVMDNGVGTDQDTVRQLMDSDMDTDKGLLLRNLNKRIKLYFGDDYGIAFYSQVGHGTTVKLILPKQQSIPKWRDYVEIINRR</sequence>
<dbReference type="PANTHER" id="PTHR34220:SF7">
    <property type="entry name" value="SENSOR HISTIDINE KINASE YPDA"/>
    <property type="match status" value="1"/>
</dbReference>
<evidence type="ECO:0000256" key="5">
    <source>
        <dbReference type="SAM" id="Phobius"/>
    </source>
</evidence>